<evidence type="ECO:0000313" key="3">
    <source>
        <dbReference type="EMBL" id="GBE89571.1"/>
    </source>
</evidence>
<dbReference type="PANTHER" id="PTHR43625">
    <property type="entry name" value="AFLATOXIN B1 ALDEHYDE REDUCTASE"/>
    <property type="match status" value="1"/>
</dbReference>
<dbReference type="RefSeq" id="XP_027620484.1">
    <property type="nucleotide sequence ID" value="XM_027764683.1"/>
</dbReference>
<dbReference type="EMBL" id="BFAD01000016">
    <property type="protein sequence ID" value="GBE89571.1"/>
    <property type="molecule type" value="Genomic_DNA"/>
</dbReference>
<dbReference type="GeneID" id="38786488"/>
<keyword evidence="4" id="KW-1185">Reference proteome</keyword>
<dbReference type="STRING" id="139825.A0A401H596"/>
<dbReference type="AlphaFoldDB" id="A0A401H596"/>
<dbReference type="InterPro" id="IPR036812">
    <property type="entry name" value="NAD(P)_OxRdtase_dom_sf"/>
</dbReference>
<evidence type="ECO:0000259" key="2">
    <source>
        <dbReference type="Pfam" id="PF00248"/>
    </source>
</evidence>
<dbReference type="FunCoup" id="A0A401H596">
    <property type="interactions" value="279"/>
</dbReference>
<organism evidence="3 4">
    <name type="scientific">Sparassis crispa</name>
    <dbReference type="NCBI Taxonomy" id="139825"/>
    <lineage>
        <taxon>Eukaryota</taxon>
        <taxon>Fungi</taxon>
        <taxon>Dikarya</taxon>
        <taxon>Basidiomycota</taxon>
        <taxon>Agaricomycotina</taxon>
        <taxon>Agaricomycetes</taxon>
        <taxon>Polyporales</taxon>
        <taxon>Sparassidaceae</taxon>
        <taxon>Sparassis</taxon>
    </lineage>
</organism>
<keyword evidence="1" id="KW-0560">Oxidoreductase</keyword>
<gene>
    <name evidence="3" type="ORF">SCP_1602340</name>
</gene>
<dbReference type="CDD" id="cd19077">
    <property type="entry name" value="AKR_AKR8A1-2"/>
    <property type="match status" value="1"/>
</dbReference>
<dbReference type="InterPro" id="IPR050791">
    <property type="entry name" value="Aldo-Keto_reductase"/>
</dbReference>
<accession>A0A401H596</accession>
<sequence>MVRNTTSLGGTASDVTIGRIGHGLMMMTWRGKTDALSDEDAFDAIKSGIDALPPGVKMMLNSGEFYGPDMSTANLELVARFFEKYPEYADRTFLSVKGGVKYRSFAVDSSPENLKRSIDAINAALRGTKHLDLFESARVDSNIPIEEAVRTLSGYAKDGLFDHIGLSECSAETLRRAYAVHPIAVVEIEISPWSFEEETKKVIATAQELGVAIAAYSPLGRGFLTGSIKSRDDLAEGDVRRNLTRLKEENLAHNLTLVDALKAIAEKKGVTPAQLSLAWVCSLGPHIVPIPGSSNKKRTLENLAAGDVTLTAEEKAEIEAVIAGHEVKGDRYYGDPKAAHLWG</sequence>
<reference evidence="3 4" key="1">
    <citation type="journal article" date="2018" name="Sci. Rep.">
        <title>Genome sequence of the cauliflower mushroom Sparassis crispa (Hanabiratake) and its association with beneficial usage.</title>
        <authorList>
            <person name="Kiyama R."/>
            <person name="Furutani Y."/>
            <person name="Kawaguchi K."/>
            <person name="Nakanishi T."/>
        </authorList>
    </citation>
    <scope>NUCLEOTIDE SEQUENCE [LARGE SCALE GENOMIC DNA]</scope>
</reference>
<dbReference type="Gene3D" id="3.20.20.100">
    <property type="entry name" value="NADP-dependent oxidoreductase domain"/>
    <property type="match status" value="1"/>
</dbReference>
<protein>
    <submittedName>
        <fullName evidence="3">Pyridoxal reductase</fullName>
    </submittedName>
</protein>
<dbReference type="GO" id="GO:0005737">
    <property type="term" value="C:cytoplasm"/>
    <property type="evidence" value="ECO:0007669"/>
    <property type="project" value="TreeGrafter"/>
</dbReference>
<dbReference type="SUPFAM" id="SSF51430">
    <property type="entry name" value="NAD(P)-linked oxidoreductase"/>
    <property type="match status" value="1"/>
</dbReference>
<dbReference type="PANTHER" id="PTHR43625:SF78">
    <property type="entry name" value="PYRIDOXAL REDUCTASE-RELATED"/>
    <property type="match status" value="1"/>
</dbReference>
<name>A0A401H596_9APHY</name>
<feature type="domain" description="NADP-dependent oxidoreductase" evidence="2">
    <location>
        <begin position="20"/>
        <end position="322"/>
    </location>
</feature>
<dbReference type="InterPro" id="IPR023210">
    <property type="entry name" value="NADP_OxRdtase_dom"/>
</dbReference>
<dbReference type="OrthoDB" id="37537at2759"/>
<dbReference type="Pfam" id="PF00248">
    <property type="entry name" value="Aldo_ket_red"/>
    <property type="match status" value="1"/>
</dbReference>
<proteinExistence type="predicted"/>
<comment type="caution">
    <text evidence="3">The sequence shown here is derived from an EMBL/GenBank/DDBJ whole genome shotgun (WGS) entry which is preliminary data.</text>
</comment>
<dbReference type="GO" id="GO:0016491">
    <property type="term" value="F:oxidoreductase activity"/>
    <property type="evidence" value="ECO:0007669"/>
    <property type="project" value="UniProtKB-KW"/>
</dbReference>
<evidence type="ECO:0000313" key="4">
    <source>
        <dbReference type="Proteomes" id="UP000287166"/>
    </source>
</evidence>
<dbReference type="Proteomes" id="UP000287166">
    <property type="component" value="Unassembled WGS sequence"/>
</dbReference>
<evidence type="ECO:0000256" key="1">
    <source>
        <dbReference type="ARBA" id="ARBA00023002"/>
    </source>
</evidence>
<dbReference type="InParanoid" id="A0A401H596"/>